<accession>A0A6C0LWL9</accession>
<protein>
    <submittedName>
        <fullName evidence="1">Uncharacterized protein</fullName>
    </submittedName>
</protein>
<reference evidence="1" key="1">
    <citation type="journal article" date="2020" name="Nature">
        <title>Giant virus diversity and host interactions through global metagenomics.</title>
        <authorList>
            <person name="Schulz F."/>
            <person name="Roux S."/>
            <person name="Paez-Espino D."/>
            <person name="Jungbluth S."/>
            <person name="Walsh D.A."/>
            <person name="Denef V.J."/>
            <person name="McMahon K.D."/>
            <person name="Konstantinidis K.T."/>
            <person name="Eloe-Fadrosh E.A."/>
            <person name="Kyrpides N.C."/>
            <person name="Woyke T."/>
        </authorList>
    </citation>
    <scope>NUCLEOTIDE SEQUENCE</scope>
    <source>
        <strain evidence="1">GVMAG-S-1017745-26</strain>
    </source>
</reference>
<dbReference type="AlphaFoldDB" id="A0A6C0LWL9"/>
<name>A0A6C0LWL9_9ZZZZ</name>
<organism evidence="1">
    <name type="scientific">viral metagenome</name>
    <dbReference type="NCBI Taxonomy" id="1070528"/>
    <lineage>
        <taxon>unclassified sequences</taxon>
        <taxon>metagenomes</taxon>
        <taxon>organismal metagenomes</taxon>
    </lineage>
</organism>
<dbReference type="EMBL" id="MN740584">
    <property type="protein sequence ID" value="QHU35159.1"/>
    <property type="molecule type" value="Genomic_DNA"/>
</dbReference>
<sequence length="318" mass="37295">MIKYLIFIIVIYLIYLLDYKQTPIKQIFNKLLKGGEKFYIQNKPIIDINQALNDINSMRGYKNIGKIIKTINYRKGTINSKLIKCLKNELMPFIDQLNQNTRNKIKFHDFDSIQVLKDSSNNKKYIIEFFVHSFTNFIEIKMGAQLIVFSDQTRHLNYIKIIPGSNLYHTNYPKSTVIFSEDSKINDIKNKDSKNIDGEYYSKLSQSKYECSDCNTIPEKSEIRNKWYNIPEVNKLKNEGYNGLPCRKIYNIWDNQGVQLIERSRNKCIGVNSSTIKRDIVGTYNPTVTTIDKKNENLHDMFKLSRGIPSNRQNIRLN</sequence>
<evidence type="ECO:0000313" key="1">
    <source>
        <dbReference type="EMBL" id="QHU35159.1"/>
    </source>
</evidence>
<proteinExistence type="predicted"/>